<evidence type="ECO:0000256" key="10">
    <source>
        <dbReference type="ARBA" id="ARBA00023242"/>
    </source>
</evidence>
<evidence type="ECO:0000259" key="15">
    <source>
        <dbReference type="Pfam" id="PF04563"/>
    </source>
</evidence>
<evidence type="ECO:0000256" key="4">
    <source>
        <dbReference type="ARBA" id="ARBA00022679"/>
    </source>
</evidence>
<keyword evidence="10" id="KW-0539">Nucleus</keyword>
<dbReference type="GO" id="GO:0005634">
    <property type="term" value="C:nucleus"/>
    <property type="evidence" value="ECO:0007669"/>
    <property type="project" value="UniProtKB-SubCell"/>
</dbReference>
<dbReference type="GO" id="GO:0003899">
    <property type="term" value="F:DNA-directed RNA polymerase activity"/>
    <property type="evidence" value="ECO:0007669"/>
    <property type="project" value="UniProtKB-EC"/>
</dbReference>
<feature type="domain" description="RNA polymerase beta subunit protrusion" evidence="15">
    <location>
        <begin position="36"/>
        <end position="312"/>
    </location>
</feature>
<dbReference type="Pfam" id="PF04560">
    <property type="entry name" value="RNA_pol_Rpb2_7"/>
    <property type="match status" value="1"/>
</dbReference>
<keyword evidence="6" id="KW-0479">Metal-binding</keyword>
<feature type="domain" description="DNA-directed RNA polymerase I subunit RPA2" evidence="17">
    <location>
        <begin position="532"/>
        <end position="573"/>
    </location>
</feature>
<dbReference type="Gene3D" id="3.90.1800.10">
    <property type="entry name" value="RNA polymerase alpha subunit dimerisation domain"/>
    <property type="match status" value="1"/>
</dbReference>
<keyword evidence="19" id="KW-1185">Reference proteome</keyword>
<evidence type="ECO:0000256" key="11">
    <source>
        <dbReference type="RuleBase" id="RU000434"/>
    </source>
</evidence>
<evidence type="ECO:0000259" key="17">
    <source>
        <dbReference type="Pfam" id="PF06883"/>
    </source>
</evidence>
<dbReference type="Gene3D" id="3.90.1070.20">
    <property type="match status" value="1"/>
</dbReference>
<dbReference type="PANTHER" id="PTHR20856">
    <property type="entry name" value="DNA-DIRECTED RNA POLYMERASE I SUBUNIT 2"/>
    <property type="match status" value="1"/>
</dbReference>
<evidence type="ECO:0000256" key="12">
    <source>
        <dbReference type="RuleBase" id="RU363031"/>
    </source>
</evidence>
<evidence type="ECO:0000256" key="2">
    <source>
        <dbReference type="ARBA" id="ARBA00006835"/>
    </source>
</evidence>
<comment type="function">
    <text evidence="12">DNA-dependent RNA polymerase catalyzes the transcription of DNA into RNA using the four ribonucleoside triphosphates as substrates.</text>
</comment>
<dbReference type="InterPro" id="IPR007645">
    <property type="entry name" value="RNA_pol_Rpb2_3"/>
</dbReference>
<dbReference type="FunFam" id="3.90.1100.10:FF:000008">
    <property type="entry name" value="DNA-directed RNA polymerase subunit beta"/>
    <property type="match status" value="1"/>
</dbReference>
<evidence type="ECO:0000256" key="6">
    <source>
        <dbReference type="ARBA" id="ARBA00022723"/>
    </source>
</evidence>
<dbReference type="Gene3D" id="2.40.50.150">
    <property type="match status" value="1"/>
</dbReference>
<accession>A0A1Y1W190</accession>
<dbReference type="InterPro" id="IPR014724">
    <property type="entry name" value="RNA_pol_RPB2_OB-fold"/>
</dbReference>
<dbReference type="FunFam" id="2.40.270.10:FF:000011">
    <property type="entry name" value="DNA-directed RNA polymerase subunit beta"/>
    <property type="match status" value="1"/>
</dbReference>
<comment type="subcellular location">
    <subcellularLocation>
        <location evidence="1">Nucleus</location>
    </subcellularLocation>
</comment>
<comment type="caution">
    <text evidence="18">The sequence shown here is derived from an EMBL/GenBank/DDBJ whole genome shotgun (WGS) entry which is preliminary data.</text>
</comment>
<dbReference type="GO" id="GO:0032549">
    <property type="term" value="F:ribonucleoside binding"/>
    <property type="evidence" value="ECO:0007669"/>
    <property type="project" value="InterPro"/>
</dbReference>
<proteinExistence type="inferred from homology"/>
<evidence type="ECO:0000259" key="14">
    <source>
        <dbReference type="Pfam" id="PF04560"/>
    </source>
</evidence>
<comment type="similarity">
    <text evidence="2 11">Belongs to the RNA polymerase beta chain family.</text>
</comment>
<dbReference type="EMBL" id="MCFD01000013">
    <property type="protein sequence ID" value="ORX67271.1"/>
    <property type="molecule type" value="Genomic_DNA"/>
</dbReference>
<dbReference type="Gene3D" id="3.90.1100.10">
    <property type="match status" value="1"/>
</dbReference>
<dbReference type="Gene3D" id="2.40.270.10">
    <property type="entry name" value="DNA-directed RNA polymerase, subunit 2, domain 6"/>
    <property type="match status" value="1"/>
</dbReference>
<feature type="domain" description="DNA-directed RNA polymerase subunit 2 hybrid-binding" evidence="13">
    <location>
        <begin position="622"/>
        <end position="985"/>
    </location>
</feature>
<evidence type="ECO:0000256" key="1">
    <source>
        <dbReference type="ARBA" id="ARBA00004123"/>
    </source>
</evidence>
<dbReference type="InterPro" id="IPR007644">
    <property type="entry name" value="RNA_pol_bsu_protrusion"/>
</dbReference>
<feature type="domain" description="RNA polymerase Rpb2" evidence="14">
    <location>
        <begin position="987"/>
        <end position="1115"/>
    </location>
</feature>
<dbReference type="CDD" id="cd00653">
    <property type="entry name" value="RNA_pol_B_RPB2"/>
    <property type="match status" value="1"/>
</dbReference>
<dbReference type="Pfam" id="PF00562">
    <property type="entry name" value="RNA_pol_Rpb2_6"/>
    <property type="match status" value="1"/>
</dbReference>
<dbReference type="Pfam" id="PF06883">
    <property type="entry name" value="RNA_pol_Rpa2_4"/>
    <property type="match status" value="1"/>
</dbReference>
<reference evidence="18 19" key="1">
    <citation type="submission" date="2016-07" db="EMBL/GenBank/DDBJ databases">
        <title>Pervasive Adenine N6-methylation of Active Genes in Fungi.</title>
        <authorList>
            <consortium name="DOE Joint Genome Institute"/>
            <person name="Mondo S.J."/>
            <person name="Dannebaum R.O."/>
            <person name="Kuo R.C."/>
            <person name="Labutti K."/>
            <person name="Haridas S."/>
            <person name="Kuo A."/>
            <person name="Salamov A."/>
            <person name="Ahrendt S.R."/>
            <person name="Lipzen A."/>
            <person name="Sullivan W."/>
            <person name="Andreopoulos W.B."/>
            <person name="Clum A."/>
            <person name="Lindquist E."/>
            <person name="Daum C."/>
            <person name="Ramamoorthy G.K."/>
            <person name="Gryganskyi A."/>
            <person name="Culley D."/>
            <person name="Magnuson J.K."/>
            <person name="James T.Y."/>
            <person name="O'Malley M.A."/>
            <person name="Stajich J.E."/>
            <person name="Spatafora J.W."/>
            <person name="Visel A."/>
            <person name="Grigoriev I.V."/>
        </authorList>
    </citation>
    <scope>NUCLEOTIDE SEQUENCE [LARGE SCALE GENOMIC DNA]</scope>
    <source>
        <strain evidence="18 19">ATCC 12442</strain>
    </source>
</reference>
<keyword evidence="8" id="KW-0862">Zinc</keyword>
<evidence type="ECO:0000256" key="3">
    <source>
        <dbReference type="ARBA" id="ARBA00022478"/>
    </source>
</evidence>
<keyword evidence="4 12" id="KW-0808">Transferase</keyword>
<evidence type="ECO:0000313" key="19">
    <source>
        <dbReference type="Proteomes" id="UP000193922"/>
    </source>
</evidence>
<dbReference type="Proteomes" id="UP000193922">
    <property type="component" value="Unassembled WGS sequence"/>
</dbReference>
<dbReference type="InterPro" id="IPR007121">
    <property type="entry name" value="RNA_pol_bsu_CS"/>
</dbReference>
<dbReference type="EC" id="2.7.7.6" evidence="12"/>
<dbReference type="Pfam" id="PF04565">
    <property type="entry name" value="RNA_pol_Rpb2_3"/>
    <property type="match status" value="1"/>
</dbReference>
<evidence type="ECO:0000313" key="18">
    <source>
        <dbReference type="EMBL" id="ORX67271.1"/>
    </source>
</evidence>
<sequence>MPSLYLITNLHVIKVKKQVVFDGKGDHDSPLGNKITYWVDDMHLDYPSLTARETKSSNRLVYPTECRQRSVTYRGRIYGKLHIQVNDNNEIVEERNFGLLPVMVRSNRCNLQKMGPADLIRHHEEPEEMGGYFVVNGNEKVIRLLVAPRRNHVVAIQRPSYGNRGPGFTPYATQIRCVRRDQTSQTLTMHYLTTGNLLLRFSIRKQEYLVPVSLLMRALVGANDKEIFETIVGGDAENIFVRDRVELLLRSGKEFNVYTRDQALAYIGDKFRVIMYAPDDMSNIDVGRRLLQNVIMVHLNDDRDKFNMLAHMVRKMYALVSGECQEDNPDTQQLQEEKIEDYLLGVRQEIMRDVRSGKVDLYNNRYLQRVFGRVSCDIGMKAQYFLATGNLVSKSGLDMQQVSGYTIIAEKLNFLRYMSHFRCIHRGAFFAELKTTGVRKLLPEGWGFMCPVHTPDGSPCGLLNHLAHKCELTTQVEDTSDVERVLMRLGVAPGMPRPAQKDASLLSVQLDGRIIGYCTHPLQAHRARSGSAKASGSAAMNIPYTMEIGYVPQSHGGQLPGLFLFTTPARFTRPVTYLATKDVDYVGSFEQVYMDIACMDQDVRPGLTTHQEVLPTHMLSAVANFTPFCDFNQSPRNMYQAQMGKQTMGSPMQSYPYRTDNKLYRIQNGQTPICRPRVYDDYGVDGYPNGNNAVVAVISYTGYDMEDAMILNKSAHERGFGYGSIYKTEYVDLGKFRKSGDPITTHFGLGPDVLHDTSLNDRIDVDGLPFPGIRVTNGDTLYGVIDDVRGRTKIMKYKGEDGFVESVRLLASSMEDELQTVAITFRIPRSPVIGDKFSSRHGQKGVCSVKFPATDMPFTESGMQPDVIINPHAFPSRMTIGMFVESIAAKAGALHGVCQDATPFTFDETNTAADYFGEQLRQAGYNYHGNEPMYSGVTGQEMRADIYIGVVYYQRLRHMVNDKYQVRTTGPINPLTQQPIKGRKRGGGIRLGEMERDALIAHGAAYFLQDRLLNCSDYSLAYVCKCCGSMLAPVAVPASSHTVDLTKGKAGRALSAAEARAIMSAANGPRMGKGPLDLVCRLCQNADGITMVALPFVFRYLATELMSMNMKLKLDVKTQALRSANSTLRRRWLSSKPALEDIGVFRAYGRPVVTIFLWSTITYMSFQAVWSKLYFDEVRLETEAKIDALQGELAELQSRQE</sequence>
<feature type="domain" description="RNA polymerase Rpb2" evidence="16">
    <location>
        <begin position="408"/>
        <end position="471"/>
    </location>
</feature>
<keyword evidence="5 12" id="KW-0548">Nucleotidyltransferase</keyword>
<organism evidence="18 19">
    <name type="scientific">Linderina pennispora</name>
    <dbReference type="NCBI Taxonomy" id="61395"/>
    <lineage>
        <taxon>Eukaryota</taxon>
        <taxon>Fungi</taxon>
        <taxon>Fungi incertae sedis</taxon>
        <taxon>Zoopagomycota</taxon>
        <taxon>Kickxellomycotina</taxon>
        <taxon>Kickxellomycetes</taxon>
        <taxon>Kickxellales</taxon>
        <taxon>Kickxellaceae</taxon>
        <taxon>Linderina</taxon>
    </lineage>
</organism>
<keyword evidence="3 12" id="KW-0240">DNA-directed RNA polymerase</keyword>
<protein>
    <recommendedName>
        <fullName evidence="12">DNA-directed RNA polymerase subunit beta</fullName>
        <ecNumber evidence="12">2.7.7.6</ecNumber>
    </recommendedName>
</protein>
<dbReference type="PROSITE" id="PS01166">
    <property type="entry name" value="RNA_POL_BETA"/>
    <property type="match status" value="1"/>
</dbReference>
<dbReference type="FunFam" id="3.90.1800.10:FF:000004">
    <property type="entry name" value="DNA-directed RNA polymerase subunit beta"/>
    <property type="match status" value="1"/>
</dbReference>
<dbReference type="GO" id="GO:0000428">
    <property type="term" value="C:DNA-directed RNA polymerase complex"/>
    <property type="evidence" value="ECO:0007669"/>
    <property type="project" value="UniProtKB-KW"/>
</dbReference>
<evidence type="ECO:0000256" key="9">
    <source>
        <dbReference type="ARBA" id="ARBA00023163"/>
    </source>
</evidence>
<dbReference type="GO" id="GO:0003677">
    <property type="term" value="F:DNA binding"/>
    <property type="evidence" value="ECO:0007669"/>
    <property type="project" value="InterPro"/>
</dbReference>
<dbReference type="AlphaFoldDB" id="A0A1Y1W190"/>
<dbReference type="GO" id="GO:0008270">
    <property type="term" value="F:zinc ion binding"/>
    <property type="evidence" value="ECO:0007669"/>
    <property type="project" value="UniProtKB-KW"/>
</dbReference>
<evidence type="ECO:0000256" key="5">
    <source>
        <dbReference type="ARBA" id="ARBA00022695"/>
    </source>
</evidence>
<evidence type="ECO:0000256" key="8">
    <source>
        <dbReference type="ARBA" id="ARBA00022833"/>
    </source>
</evidence>
<dbReference type="GeneID" id="63807237"/>
<keyword evidence="7" id="KW-0863">Zinc-finger</keyword>
<dbReference type="InterPro" id="IPR015712">
    <property type="entry name" value="DNA-dir_RNA_pol_su2"/>
</dbReference>
<dbReference type="GO" id="GO:0006351">
    <property type="term" value="P:DNA-templated transcription"/>
    <property type="evidence" value="ECO:0007669"/>
    <property type="project" value="InterPro"/>
</dbReference>
<dbReference type="STRING" id="61395.A0A1Y1W190"/>
<dbReference type="InterPro" id="IPR007120">
    <property type="entry name" value="DNA-dir_RNAP_su2_dom"/>
</dbReference>
<name>A0A1Y1W190_9FUNG</name>
<dbReference type="InterPro" id="IPR007641">
    <property type="entry name" value="RNA_pol_Rpb2_7"/>
</dbReference>
<evidence type="ECO:0000259" key="16">
    <source>
        <dbReference type="Pfam" id="PF04565"/>
    </source>
</evidence>
<evidence type="ECO:0000259" key="13">
    <source>
        <dbReference type="Pfam" id="PF00562"/>
    </source>
</evidence>
<dbReference type="InterPro" id="IPR037034">
    <property type="entry name" value="RNA_pol_Rpb2_2_sf"/>
</dbReference>
<evidence type="ECO:0000256" key="7">
    <source>
        <dbReference type="ARBA" id="ARBA00022771"/>
    </source>
</evidence>
<dbReference type="InterPro" id="IPR009674">
    <property type="entry name" value="Rpa2_dom_4"/>
</dbReference>
<dbReference type="OrthoDB" id="10248617at2759"/>
<comment type="catalytic activity">
    <reaction evidence="12">
        <text>RNA(n) + a ribonucleoside 5'-triphosphate = RNA(n+1) + diphosphate</text>
        <dbReference type="Rhea" id="RHEA:21248"/>
        <dbReference type="Rhea" id="RHEA-COMP:14527"/>
        <dbReference type="Rhea" id="RHEA-COMP:17342"/>
        <dbReference type="ChEBI" id="CHEBI:33019"/>
        <dbReference type="ChEBI" id="CHEBI:61557"/>
        <dbReference type="ChEBI" id="CHEBI:140395"/>
        <dbReference type="EC" id="2.7.7.6"/>
    </reaction>
</comment>
<dbReference type="RefSeq" id="XP_040741193.1">
    <property type="nucleotide sequence ID" value="XM_040890589.1"/>
</dbReference>
<dbReference type="Gene3D" id="3.90.1110.10">
    <property type="entry name" value="RNA polymerase Rpb2, domain 2"/>
    <property type="match status" value="1"/>
</dbReference>
<dbReference type="InterPro" id="IPR037033">
    <property type="entry name" value="DNA-dir_RNAP_su2_hyb_sf"/>
</dbReference>
<keyword evidence="9 12" id="KW-0804">Transcription</keyword>
<gene>
    <name evidence="18" type="ORF">DL89DRAFT_295034</name>
</gene>
<dbReference type="FunFam" id="3.90.1110.10:FF:000007">
    <property type="entry name" value="DNA-directed RNA polymerase subunit beta"/>
    <property type="match status" value="1"/>
</dbReference>
<dbReference type="Pfam" id="PF04563">
    <property type="entry name" value="RNA_pol_Rpb2_1"/>
    <property type="match status" value="1"/>
</dbReference>
<dbReference type="SUPFAM" id="SSF64484">
    <property type="entry name" value="beta and beta-prime subunits of DNA dependent RNA-polymerase"/>
    <property type="match status" value="1"/>
</dbReference>